<evidence type="ECO:0000313" key="1">
    <source>
        <dbReference type="EMBL" id="ODQ71406.1"/>
    </source>
</evidence>
<accession>A0A1E3Q178</accession>
<dbReference type="AlphaFoldDB" id="A0A1E3Q178"/>
<gene>
    <name evidence="1" type="ORF">LIPSTDRAFT_4657</name>
</gene>
<protein>
    <recommendedName>
        <fullName evidence="3">DUF2961 domain-containing protein</fullName>
    </recommendedName>
</protein>
<organism evidence="1 2">
    <name type="scientific">Lipomyces starkeyi NRRL Y-11557</name>
    <dbReference type="NCBI Taxonomy" id="675824"/>
    <lineage>
        <taxon>Eukaryota</taxon>
        <taxon>Fungi</taxon>
        <taxon>Dikarya</taxon>
        <taxon>Ascomycota</taxon>
        <taxon>Saccharomycotina</taxon>
        <taxon>Lipomycetes</taxon>
        <taxon>Lipomycetales</taxon>
        <taxon>Lipomycetaceae</taxon>
        <taxon>Lipomyces</taxon>
    </lineage>
</organism>
<dbReference type="InterPro" id="IPR021345">
    <property type="entry name" value="DUF2961"/>
</dbReference>
<keyword evidence="2" id="KW-1185">Reference proteome</keyword>
<evidence type="ECO:0000313" key="2">
    <source>
        <dbReference type="Proteomes" id="UP000094385"/>
    </source>
</evidence>
<proteinExistence type="predicted"/>
<dbReference type="OrthoDB" id="4071975at2759"/>
<dbReference type="Gene3D" id="2.60.120.1390">
    <property type="match status" value="1"/>
</dbReference>
<dbReference type="Pfam" id="PF11175">
    <property type="entry name" value="DUF2961"/>
    <property type="match status" value="1"/>
</dbReference>
<dbReference type="Proteomes" id="UP000094385">
    <property type="component" value="Unassembled WGS sequence"/>
</dbReference>
<name>A0A1E3Q178_LIPST</name>
<dbReference type="EMBL" id="KV454297">
    <property type="protein sequence ID" value="ODQ71406.1"/>
    <property type="molecule type" value="Genomic_DNA"/>
</dbReference>
<reference evidence="1 2" key="1">
    <citation type="journal article" date="2016" name="Proc. Natl. Acad. Sci. U.S.A.">
        <title>Comparative genomics of biotechnologically important yeasts.</title>
        <authorList>
            <person name="Riley R."/>
            <person name="Haridas S."/>
            <person name="Wolfe K.H."/>
            <person name="Lopes M.R."/>
            <person name="Hittinger C.T."/>
            <person name="Goeker M."/>
            <person name="Salamov A.A."/>
            <person name="Wisecaver J.H."/>
            <person name="Long T.M."/>
            <person name="Calvey C.H."/>
            <person name="Aerts A.L."/>
            <person name="Barry K.W."/>
            <person name="Choi C."/>
            <person name="Clum A."/>
            <person name="Coughlan A.Y."/>
            <person name="Deshpande S."/>
            <person name="Douglass A.P."/>
            <person name="Hanson S.J."/>
            <person name="Klenk H.-P."/>
            <person name="LaButti K.M."/>
            <person name="Lapidus A."/>
            <person name="Lindquist E.A."/>
            <person name="Lipzen A.M."/>
            <person name="Meier-Kolthoff J.P."/>
            <person name="Ohm R.A."/>
            <person name="Otillar R.P."/>
            <person name="Pangilinan J.L."/>
            <person name="Peng Y."/>
            <person name="Rokas A."/>
            <person name="Rosa C.A."/>
            <person name="Scheuner C."/>
            <person name="Sibirny A.A."/>
            <person name="Slot J.C."/>
            <person name="Stielow J.B."/>
            <person name="Sun H."/>
            <person name="Kurtzman C.P."/>
            <person name="Blackwell M."/>
            <person name="Grigoriev I.V."/>
            <person name="Jeffries T.W."/>
        </authorList>
    </citation>
    <scope>NUCLEOTIDE SEQUENCE [LARGE SCALE GENOMIC DNA]</scope>
    <source>
        <strain evidence="1 2">NRRL Y-11557</strain>
    </source>
</reference>
<evidence type="ECO:0008006" key="3">
    <source>
        <dbReference type="Google" id="ProtNLM"/>
    </source>
</evidence>
<sequence length="459" mass="52203">MSQISAFSLGGDLMGRAAQHKVVRSARVSSWDQKGLNEDAFVVMPGETAVLADLEGPGVITHLWFVQTCRRIVGPGLIPYSKSGVAMMEIHNALGLNYEVNDPDYYRKVLIKMYWDGEENPSVLAPIGDFFCVGHSMAANMQSMPFTVSVKPSEEKKFGGASALNCYLPMPFNRRARIEIENQNDAAYFQYFYIDYELLPEPLSKDTLYFHAHWRRENPTNGWAPPEIQTNSLETQVPNLDGKSNYVILETEGAGSYIGCNHSVAHFQGTWWGEGDDMIFIDDDTWPPSMHGTGGEDYFSHGWGMQKNQFPFCGTIIHEEDVPNYQVSYRWHLPDPVRFNKKIKVTMESGHANHLRDDWSSTAYWYQTLPGPKLDILPVEQRLPRRPEFPPAENVSRPDMSTMSVVHKAKVAAQIARMEAFVKDRNEWLERRANDSRERAGSNVKLAQDIRRRFLASLK</sequence>